<evidence type="ECO:0000256" key="2">
    <source>
        <dbReference type="ARBA" id="ARBA00022448"/>
    </source>
</evidence>
<dbReference type="RefSeq" id="WP_069414238.1">
    <property type="nucleotide sequence ID" value="NZ_JACKUL010000026.1"/>
</dbReference>
<evidence type="ECO:0000259" key="9">
    <source>
        <dbReference type="PROSITE" id="PS50850"/>
    </source>
</evidence>
<feature type="transmembrane region" description="Helical" evidence="8">
    <location>
        <begin position="147"/>
        <end position="170"/>
    </location>
</feature>
<dbReference type="CDD" id="cd17319">
    <property type="entry name" value="MFS_ExuT_GudP_like"/>
    <property type="match status" value="1"/>
</dbReference>
<feature type="transmembrane region" description="Helical" evidence="8">
    <location>
        <begin position="411"/>
        <end position="431"/>
    </location>
</feature>
<dbReference type="FunFam" id="1.20.1250.20:FF:000018">
    <property type="entry name" value="MFS transporter permease"/>
    <property type="match status" value="1"/>
</dbReference>
<proteinExistence type="predicted"/>
<comment type="caution">
    <text evidence="10">The sequence shown here is derived from an EMBL/GenBank/DDBJ whole genome shotgun (WGS) entry which is preliminary data.</text>
</comment>
<feature type="transmembrane region" description="Helical" evidence="8">
    <location>
        <begin position="182"/>
        <end position="204"/>
    </location>
</feature>
<feature type="transmembrane region" description="Helical" evidence="8">
    <location>
        <begin position="22"/>
        <end position="42"/>
    </location>
</feature>
<dbReference type="InterPro" id="IPR036259">
    <property type="entry name" value="MFS_trans_sf"/>
</dbReference>
<keyword evidence="4 8" id="KW-1133">Transmembrane helix</keyword>
<keyword evidence="11" id="KW-1185">Reference proteome</keyword>
<feature type="transmembrane region" description="Helical" evidence="8">
    <location>
        <begin position="54"/>
        <end position="73"/>
    </location>
</feature>
<dbReference type="InterPro" id="IPR020846">
    <property type="entry name" value="MFS_dom"/>
</dbReference>
<feature type="transmembrane region" description="Helical" evidence="8">
    <location>
        <begin position="114"/>
        <end position="135"/>
    </location>
</feature>
<keyword evidence="3 8" id="KW-0812">Transmembrane</keyword>
<evidence type="ECO:0000313" key="10">
    <source>
        <dbReference type="EMBL" id="ODQ89544.1"/>
    </source>
</evidence>
<dbReference type="Proteomes" id="UP000094053">
    <property type="component" value="Unassembled WGS sequence"/>
</dbReference>
<evidence type="ECO:0000256" key="4">
    <source>
        <dbReference type="ARBA" id="ARBA00022989"/>
    </source>
</evidence>
<feature type="transmembrane region" description="Helical" evidence="8">
    <location>
        <begin position="250"/>
        <end position="271"/>
    </location>
</feature>
<feature type="transmembrane region" description="Helical" evidence="8">
    <location>
        <begin position="371"/>
        <end position="391"/>
    </location>
</feature>
<feature type="transmembrane region" description="Helical" evidence="8">
    <location>
        <begin position="89"/>
        <end position="108"/>
    </location>
</feature>
<evidence type="ECO:0000256" key="6">
    <source>
        <dbReference type="ARBA" id="ARBA00058119"/>
    </source>
</evidence>
<dbReference type="OrthoDB" id="9773957at2"/>
<dbReference type="GO" id="GO:0005886">
    <property type="term" value="C:plasma membrane"/>
    <property type="evidence" value="ECO:0007669"/>
    <property type="project" value="UniProtKB-SubCell"/>
</dbReference>
<dbReference type="Pfam" id="PF07690">
    <property type="entry name" value="MFS_1"/>
    <property type="match status" value="1"/>
</dbReference>
<reference evidence="11" key="1">
    <citation type="submission" date="2016-09" db="EMBL/GenBank/DDBJ databases">
        <authorList>
            <person name="Greninger A.L."/>
            <person name="Jerome K.R."/>
            <person name="Mcnair B."/>
            <person name="Wallis C."/>
            <person name="Fang F."/>
        </authorList>
    </citation>
    <scope>NUCLEOTIDE SEQUENCE [LARGE SCALE GENOMIC DNA]</scope>
    <source>
        <strain evidence="11">M6</strain>
    </source>
</reference>
<gene>
    <name evidence="10" type="ORF">BHQ18_14085</name>
</gene>
<accession>A0A1E3RI58</accession>
<dbReference type="AlphaFoldDB" id="A0A1E3RI58"/>
<evidence type="ECO:0000256" key="1">
    <source>
        <dbReference type="ARBA" id="ARBA00004651"/>
    </source>
</evidence>
<feature type="transmembrane region" description="Helical" evidence="8">
    <location>
        <begin position="291"/>
        <end position="309"/>
    </location>
</feature>
<dbReference type="InterPro" id="IPR011701">
    <property type="entry name" value="MFS"/>
</dbReference>
<dbReference type="STRING" id="1776.BHQ18_14085"/>
<evidence type="ECO:0000256" key="3">
    <source>
        <dbReference type="ARBA" id="ARBA00022692"/>
    </source>
</evidence>
<organism evidence="10 11">
    <name type="scientific">Mycolicibacterium flavescens</name>
    <name type="common">Mycobacterium flavescens</name>
    <dbReference type="NCBI Taxonomy" id="1776"/>
    <lineage>
        <taxon>Bacteria</taxon>
        <taxon>Bacillati</taxon>
        <taxon>Actinomycetota</taxon>
        <taxon>Actinomycetes</taxon>
        <taxon>Mycobacteriales</taxon>
        <taxon>Mycobacteriaceae</taxon>
        <taxon>Mycolicibacterium</taxon>
    </lineage>
</organism>
<dbReference type="Gene3D" id="1.20.1250.20">
    <property type="entry name" value="MFS general substrate transporter like domains"/>
    <property type="match status" value="2"/>
</dbReference>
<dbReference type="PANTHER" id="PTHR43791:SF36">
    <property type="entry name" value="TRANSPORTER, PUTATIVE (AFU_ORTHOLOGUE AFUA_6G08340)-RELATED"/>
    <property type="match status" value="1"/>
</dbReference>
<comment type="function">
    <text evidence="6">Component of the tartrate utilization system and may allow entry of tartrate and tartrate dehydrogenase.</text>
</comment>
<evidence type="ECO:0000313" key="11">
    <source>
        <dbReference type="Proteomes" id="UP000094053"/>
    </source>
</evidence>
<dbReference type="EMBL" id="MIHA01000009">
    <property type="protein sequence ID" value="ODQ89544.1"/>
    <property type="molecule type" value="Genomic_DNA"/>
</dbReference>
<dbReference type="SUPFAM" id="SSF103473">
    <property type="entry name" value="MFS general substrate transporter"/>
    <property type="match status" value="1"/>
</dbReference>
<evidence type="ECO:0000256" key="5">
    <source>
        <dbReference type="ARBA" id="ARBA00023136"/>
    </source>
</evidence>
<keyword evidence="2" id="KW-0813">Transport</keyword>
<feature type="transmembrane region" description="Helical" evidence="8">
    <location>
        <begin position="321"/>
        <end position="338"/>
    </location>
</feature>
<feature type="transmembrane region" description="Helical" evidence="8">
    <location>
        <begin position="344"/>
        <end position="364"/>
    </location>
</feature>
<sequence length="440" mass="48184">MSTYLPEPGLESRTLTKVTRRLIPFLILLYFVNYLDRVNIAFAGPNGMNDDFGMSAQLFGFASGIFFLGYLLLEVPSNIALHRFGGRRWLARIMLSWGIISAAIAFVPNAETLIVLRFLLGVAEAGFFPGIILYLTFWFPEKQRSRAVSLFMMAVPVSTAVGATMSSLIIEWGHGVFGLAGWRFMFLVEGLPAVVLGVVCWFYLTDRPHLAKWLHNDEKTWLQTTLDDERAEAERAGHWPLKRALTHPRILALAFIYFGITYGLYAVGFFLPTIVAGFQQEYGVHLDVIERGLVTAVPYVVAAIVMVPWARHSDRTGERVWHVAIPAIVGGIAIPAALYMTNVYLAMLAVTVCTCAVMCALPVFWSLPSAFLTGAAAAGGIALINSLGNLSGFGGPYITGWLTDLTGSSRVAMWVVGTLSLAAAVLVVLLGRGRQRTART</sequence>
<dbReference type="FunFam" id="1.20.1250.20:FF:000126">
    <property type="entry name" value="MFS transporter permease"/>
    <property type="match status" value="1"/>
</dbReference>
<comment type="subcellular location">
    <subcellularLocation>
        <location evidence="1">Cell membrane</location>
        <topology evidence="1">Multi-pass membrane protein</topology>
    </subcellularLocation>
</comment>
<name>A0A1E3RI58_MYCFV</name>
<evidence type="ECO:0000256" key="8">
    <source>
        <dbReference type="SAM" id="Phobius"/>
    </source>
</evidence>
<dbReference type="GO" id="GO:0022857">
    <property type="term" value="F:transmembrane transporter activity"/>
    <property type="evidence" value="ECO:0007669"/>
    <property type="project" value="InterPro"/>
</dbReference>
<dbReference type="PANTHER" id="PTHR43791">
    <property type="entry name" value="PERMEASE-RELATED"/>
    <property type="match status" value="1"/>
</dbReference>
<protein>
    <recommendedName>
        <fullName evidence="7">Putative tartrate transporter</fullName>
    </recommendedName>
</protein>
<evidence type="ECO:0000256" key="7">
    <source>
        <dbReference type="ARBA" id="ARBA00074139"/>
    </source>
</evidence>
<dbReference type="PROSITE" id="PS50850">
    <property type="entry name" value="MFS"/>
    <property type="match status" value="1"/>
</dbReference>
<feature type="domain" description="Major facilitator superfamily (MFS) profile" evidence="9">
    <location>
        <begin position="22"/>
        <end position="435"/>
    </location>
</feature>
<keyword evidence="5 8" id="KW-0472">Membrane</keyword>